<dbReference type="InterPro" id="IPR051601">
    <property type="entry name" value="Serine_prot/Carboxylest_S33"/>
</dbReference>
<dbReference type="InterPro" id="IPR013595">
    <property type="entry name" value="Pept_S33_TAP-like_C"/>
</dbReference>
<proteinExistence type="inferred from homology"/>
<evidence type="ECO:0000256" key="2">
    <source>
        <dbReference type="ARBA" id="ARBA00022729"/>
    </source>
</evidence>
<keyword evidence="3 7" id="KW-0378">Hydrolase</keyword>
<evidence type="ECO:0000256" key="3">
    <source>
        <dbReference type="ARBA" id="ARBA00022801"/>
    </source>
</evidence>
<dbReference type="Pfam" id="PF08386">
    <property type="entry name" value="Abhydrolase_4"/>
    <property type="match status" value="1"/>
</dbReference>
<evidence type="ECO:0000259" key="5">
    <source>
        <dbReference type="Pfam" id="PF00561"/>
    </source>
</evidence>
<name>A0ABW4TN68_9ACTN</name>
<dbReference type="Proteomes" id="UP001597351">
    <property type="component" value="Unassembled WGS sequence"/>
</dbReference>
<dbReference type="InterPro" id="IPR000073">
    <property type="entry name" value="AB_hydrolase_1"/>
</dbReference>
<gene>
    <name evidence="7" type="ORF">ACFSDE_11520</name>
</gene>
<sequence>MSAGARRVVALVLVAALVLAGAGYLLLQALPDDSGSAGGPAEVGPPPPVESGSDQPPRRALARFYEQGLSWQACGDAQCARLEVPLDYAQPRGRTIELALLRVPARGERRASLVVNPGGPGAPGTQYAARAADVFRDPLLAHYDVVGFDPRGTGRSAPVDCLSDAELDAYLAADPVPDTAAERADLVGGYRQLGRGCVRDDAMLAAHVSTIEAARDMDVLRAALGQRRLDYFGASYGTKLGATYAELFPRRVGRLVLDGGVDVSLPSREVSLEQARGFETALRAYVQNCVEEVDDCFLGDSVEGGLDRITRFLEEVDQQPLPTSSGRDLTVGLAFYGLITPLYNRSNWYALSAGLQSGFNGNGDLLLSFADAYASRGPGGGYTDNSSEAFPAISCLDDPWSIRPGQVAAQVPDFREASPSFGEVFAWGLVGCSGQVARSTEPPIEIDGAGAAPIVVVGTTRDPATPFEWSVALADQLDSGVLVERDGDGHTGYNAGNPCVDRAVEAYLVRGEVPEDGLAC</sequence>
<comment type="similarity">
    <text evidence="1">Belongs to the peptidase S33 family.</text>
</comment>
<protein>
    <submittedName>
        <fullName evidence="7">Alpha/beta hydrolase</fullName>
    </submittedName>
</protein>
<keyword evidence="8" id="KW-1185">Reference proteome</keyword>
<evidence type="ECO:0000313" key="8">
    <source>
        <dbReference type="Proteomes" id="UP001597351"/>
    </source>
</evidence>
<comment type="caution">
    <text evidence="7">The sequence shown here is derived from an EMBL/GenBank/DDBJ whole genome shotgun (WGS) entry which is preliminary data.</text>
</comment>
<evidence type="ECO:0000259" key="6">
    <source>
        <dbReference type="Pfam" id="PF08386"/>
    </source>
</evidence>
<reference evidence="8" key="1">
    <citation type="journal article" date="2019" name="Int. J. Syst. Evol. Microbiol.">
        <title>The Global Catalogue of Microorganisms (GCM) 10K type strain sequencing project: providing services to taxonomists for standard genome sequencing and annotation.</title>
        <authorList>
            <consortium name="The Broad Institute Genomics Platform"/>
            <consortium name="The Broad Institute Genome Sequencing Center for Infectious Disease"/>
            <person name="Wu L."/>
            <person name="Ma J."/>
        </authorList>
    </citation>
    <scope>NUCLEOTIDE SEQUENCE [LARGE SCALE GENOMIC DNA]</scope>
    <source>
        <strain evidence="8">CGMCC 1.12477</strain>
    </source>
</reference>
<dbReference type="Pfam" id="PF00561">
    <property type="entry name" value="Abhydrolase_1"/>
    <property type="match status" value="1"/>
</dbReference>
<dbReference type="GO" id="GO:0016787">
    <property type="term" value="F:hydrolase activity"/>
    <property type="evidence" value="ECO:0007669"/>
    <property type="project" value="UniProtKB-KW"/>
</dbReference>
<dbReference type="Gene3D" id="3.40.50.1820">
    <property type="entry name" value="alpha/beta hydrolase"/>
    <property type="match status" value="1"/>
</dbReference>
<feature type="domain" description="AB hydrolase-1" evidence="5">
    <location>
        <begin position="113"/>
        <end position="308"/>
    </location>
</feature>
<organism evidence="7 8">
    <name type="scientific">Nocardioides aestuarii</name>
    <dbReference type="NCBI Taxonomy" id="252231"/>
    <lineage>
        <taxon>Bacteria</taxon>
        <taxon>Bacillati</taxon>
        <taxon>Actinomycetota</taxon>
        <taxon>Actinomycetes</taxon>
        <taxon>Propionibacteriales</taxon>
        <taxon>Nocardioidaceae</taxon>
        <taxon>Nocardioides</taxon>
    </lineage>
</organism>
<accession>A0ABW4TN68</accession>
<feature type="region of interest" description="Disordered" evidence="4">
    <location>
        <begin position="35"/>
        <end position="57"/>
    </location>
</feature>
<dbReference type="InterPro" id="IPR029058">
    <property type="entry name" value="AB_hydrolase_fold"/>
</dbReference>
<evidence type="ECO:0000256" key="4">
    <source>
        <dbReference type="SAM" id="MobiDB-lite"/>
    </source>
</evidence>
<dbReference type="RefSeq" id="WP_343918506.1">
    <property type="nucleotide sequence ID" value="NZ_BAAAJT010000002.1"/>
</dbReference>
<evidence type="ECO:0000256" key="1">
    <source>
        <dbReference type="ARBA" id="ARBA00010088"/>
    </source>
</evidence>
<dbReference type="EMBL" id="JBHUGD010000003">
    <property type="protein sequence ID" value="MFD1947421.1"/>
    <property type="molecule type" value="Genomic_DNA"/>
</dbReference>
<dbReference type="PANTHER" id="PTHR43248:SF29">
    <property type="entry name" value="TRIPEPTIDYL AMINOPEPTIDASE"/>
    <property type="match status" value="1"/>
</dbReference>
<dbReference type="SUPFAM" id="SSF53474">
    <property type="entry name" value="alpha/beta-Hydrolases"/>
    <property type="match status" value="1"/>
</dbReference>
<evidence type="ECO:0000313" key="7">
    <source>
        <dbReference type="EMBL" id="MFD1947421.1"/>
    </source>
</evidence>
<feature type="domain" description="Peptidase S33 tripeptidyl aminopeptidase-like C-terminal" evidence="6">
    <location>
        <begin position="419"/>
        <end position="520"/>
    </location>
</feature>
<keyword evidence="2" id="KW-0732">Signal</keyword>
<dbReference type="PANTHER" id="PTHR43248">
    <property type="entry name" value="2-SUCCINYL-6-HYDROXY-2,4-CYCLOHEXADIENE-1-CARBOXYLATE SYNTHASE"/>
    <property type="match status" value="1"/>
</dbReference>